<evidence type="ECO:0000256" key="6">
    <source>
        <dbReference type="SAM" id="Phobius"/>
    </source>
</evidence>
<feature type="transmembrane region" description="Helical" evidence="6">
    <location>
        <begin position="114"/>
        <end position="134"/>
    </location>
</feature>
<evidence type="ECO:0008006" key="9">
    <source>
        <dbReference type="Google" id="ProtNLM"/>
    </source>
</evidence>
<dbReference type="PANTHER" id="PTHR21355:SF0">
    <property type="entry name" value="G-PROTEIN COUPLED RECEPTOR-ASSOCIATED PROTEIN LMBRD2"/>
    <property type="match status" value="1"/>
</dbReference>
<keyword evidence="5 6" id="KW-0472">Membrane</keyword>
<name>A0AAV5RDC9_PICKL</name>
<dbReference type="GO" id="GO:0016020">
    <property type="term" value="C:membrane"/>
    <property type="evidence" value="ECO:0007669"/>
    <property type="project" value="UniProtKB-SubCell"/>
</dbReference>
<dbReference type="AlphaFoldDB" id="A0AAV5RDC9"/>
<feature type="transmembrane region" description="Helical" evidence="6">
    <location>
        <begin position="75"/>
        <end position="93"/>
    </location>
</feature>
<feature type="transmembrane region" description="Helical" evidence="6">
    <location>
        <begin position="425"/>
        <end position="446"/>
    </location>
</feature>
<keyword evidence="3 6" id="KW-0812">Transmembrane</keyword>
<evidence type="ECO:0000313" key="8">
    <source>
        <dbReference type="Proteomes" id="UP001378960"/>
    </source>
</evidence>
<evidence type="ECO:0000256" key="3">
    <source>
        <dbReference type="ARBA" id="ARBA00022692"/>
    </source>
</evidence>
<evidence type="ECO:0000313" key="7">
    <source>
        <dbReference type="EMBL" id="GMM48733.1"/>
    </source>
</evidence>
<keyword evidence="4 6" id="KW-1133">Transmembrane helix</keyword>
<comment type="similarity">
    <text evidence="2">Belongs to the LIMR family.</text>
</comment>
<evidence type="ECO:0000256" key="1">
    <source>
        <dbReference type="ARBA" id="ARBA00004141"/>
    </source>
</evidence>
<dbReference type="InterPro" id="IPR051584">
    <property type="entry name" value="GPCR-associated_LMBR1"/>
</dbReference>
<comment type="caution">
    <text evidence="7">The sequence shown here is derived from an EMBL/GenBank/DDBJ whole genome shotgun (WGS) entry which is preliminary data.</text>
</comment>
<evidence type="ECO:0000256" key="2">
    <source>
        <dbReference type="ARBA" id="ARBA00010487"/>
    </source>
</evidence>
<protein>
    <recommendedName>
        <fullName evidence="9">LMBR1 domain-containing protein 2</fullName>
    </recommendedName>
</protein>
<feature type="transmembrane region" description="Helical" evidence="6">
    <location>
        <begin position="382"/>
        <end position="405"/>
    </location>
</feature>
<dbReference type="PANTHER" id="PTHR21355">
    <property type="entry name" value="G-PROTEIN COUPLED RECEPTOR-ASSOCIATED PROTEIN LMBRD2"/>
    <property type="match status" value="1"/>
</dbReference>
<evidence type="ECO:0000256" key="4">
    <source>
        <dbReference type="ARBA" id="ARBA00022989"/>
    </source>
</evidence>
<dbReference type="InterPro" id="IPR006876">
    <property type="entry name" value="LMBR1-like_membr_prot"/>
</dbReference>
<feature type="transmembrane region" description="Helical" evidence="6">
    <location>
        <begin position="338"/>
        <end position="359"/>
    </location>
</feature>
<dbReference type="Proteomes" id="UP001378960">
    <property type="component" value="Unassembled WGS sequence"/>
</dbReference>
<dbReference type="EMBL" id="BTGB01000009">
    <property type="protein sequence ID" value="GMM48733.1"/>
    <property type="molecule type" value="Genomic_DNA"/>
</dbReference>
<keyword evidence="8" id="KW-1185">Reference proteome</keyword>
<feature type="transmembrane region" description="Helical" evidence="6">
    <location>
        <begin position="36"/>
        <end position="55"/>
    </location>
</feature>
<accession>A0AAV5RDC9</accession>
<comment type="subcellular location">
    <subcellularLocation>
        <location evidence="1">Membrane</location>
        <topology evidence="1">Multi-pass membrane protein</topology>
    </subcellularLocation>
</comment>
<reference evidence="7 8" key="1">
    <citation type="journal article" date="2023" name="Elife">
        <title>Identification of key yeast species and microbe-microbe interactions impacting larval growth of Drosophila in the wild.</title>
        <authorList>
            <person name="Mure A."/>
            <person name="Sugiura Y."/>
            <person name="Maeda R."/>
            <person name="Honda K."/>
            <person name="Sakurai N."/>
            <person name="Takahashi Y."/>
            <person name="Watada M."/>
            <person name="Katoh T."/>
            <person name="Gotoh A."/>
            <person name="Gotoh Y."/>
            <person name="Taniguchi I."/>
            <person name="Nakamura K."/>
            <person name="Hayashi T."/>
            <person name="Katayama T."/>
            <person name="Uemura T."/>
            <person name="Hattori Y."/>
        </authorList>
    </citation>
    <scope>NUCLEOTIDE SEQUENCE [LARGE SCALE GENOMIC DNA]</scope>
    <source>
        <strain evidence="7 8">PK-24</strain>
    </source>
</reference>
<feature type="transmembrane region" description="Helical" evidence="6">
    <location>
        <begin position="476"/>
        <end position="494"/>
    </location>
</feature>
<dbReference type="Pfam" id="PF04791">
    <property type="entry name" value="LMBR1"/>
    <property type="match status" value="1"/>
</dbReference>
<feature type="transmembrane region" description="Helical" evidence="6">
    <location>
        <begin position="6"/>
        <end position="24"/>
    </location>
</feature>
<feature type="transmembrane region" description="Helical" evidence="6">
    <location>
        <begin position="146"/>
        <end position="167"/>
    </location>
</feature>
<evidence type="ECO:0000256" key="5">
    <source>
        <dbReference type="ARBA" id="ARBA00023136"/>
    </source>
</evidence>
<sequence length="649" mass="76244">MYSITPLLLTCSSITFIISFIILYKLTNLKSISLPLTLTLLISLFLPLSTTFLIPIDISSPNNSQLMSILWKLNYWITFFATWLILPFWQYFLSNGQFELLPKIKSSIYSVFKFLLILIIIGIVIFIYMLFYHIEYINFTFLKSLVITLSHIYALTMAIWLMIHGLIHLPKSSYLKSSYSKTLDNSYLKIRDYQLKLEDSKFELKDICIKINSLHDLINNSNFNINLDIQLRDGIIYMFNHIPENFKLINNNINNNNQQFLIDSIGISIDKITLNFITKLNEDLKWKIWEYNHSNSQFNEQLKEILYYEDIINYINLSNFESEWRNFNYKWPKFMFQYVWPLYYLIITFLFTLISLIIIESEMFHGTKLSILNWIINLNSKFSYILMVIFLIIMMSCSMKSLSLIKLFNIYKVEFNSNSDPVSSIFFISYALRLTIPLGYNFLMLLNPQISENSSFSLFVTGNLHLIKIGEILNNIIPRLVLIPVLLSVFGIWGKLRKWLDGYLFFDYILDEIELYEENETIDTNLRLINEGKLIAQSSIQRNLIPLNDTTMPNFSFNQSTNFSIWNYLPFSLFKNRNNNNGFNIDDDDDNNIMNGLREYNLINENGILLESRRNSSNSDGGSSYSGVSGNYDIDNRVMGDEFIRNIRE</sequence>
<gene>
    <name evidence="7" type="ORF">DAPK24_053310</name>
</gene>
<proteinExistence type="inferred from homology"/>
<organism evidence="7 8">
    <name type="scientific">Pichia kluyveri</name>
    <name type="common">Yeast</name>
    <dbReference type="NCBI Taxonomy" id="36015"/>
    <lineage>
        <taxon>Eukaryota</taxon>
        <taxon>Fungi</taxon>
        <taxon>Dikarya</taxon>
        <taxon>Ascomycota</taxon>
        <taxon>Saccharomycotina</taxon>
        <taxon>Pichiomycetes</taxon>
        <taxon>Pichiales</taxon>
        <taxon>Pichiaceae</taxon>
        <taxon>Pichia</taxon>
    </lineage>
</organism>